<dbReference type="PANTHER" id="PTHR43133:SF61">
    <property type="entry name" value="ECF RNA POLYMERASE SIGMA FACTOR SIGC"/>
    <property type="match status" value="1"/>
</dbReference>
<dbReference type="Gene3D" id="1.10.10.10">
    <property type="entry name" value="Winged helix-like DNA-binding domain superfamily/Winged helix DNA-binding domain"/>
    <property type="match status" value="1"/>
</dbReference>
<dbReference type="InterPro" id="IPR007627">
    <property type="entry name" value="RNA_pol_sigma70_r2"/>
</dbReference>
<evidence type="ECO:0000256" key="1">
    <source>
        <dbReference type="ARBA" id="ARBA00010641"/>
    </source>
</evidence>
<dbReference type="InterPro" id="IPR036388">
    <property type="entry name" value="WH-like_DNA-bd_sf"/>
</dbReference>
<evidence type="ECO:0000256" key="5">
    <source>
        <dbReference type="ARBA" id="ARBA00023163"/>
    </source>
</evidence>
<gene>
    <name evidence="9" type="ORF">BDK92_5581</name>
</gene>
<evidence type="ECO:0000256" key="6">
    <source>
        <dbReference type="RuleBase" id="RU000716"/>
    </source>
</evidence>
<dbReference type="RefSeq" id="WP_121159328.1">
    <property type="nucleotide sequence ID" value="NZ_RBKT01000001.1"/>
</dbReference>
<dbReference type="InterPro" id="IPR013324">
    <property type="entry name" value="RNA_pol_sigma_r3/r4-like"/>
</dbReference>
<dbReference type="PANTHER" id="PTHR43133">
    <property type="entry name" value="RNA POLYMERASE ECF-TYPE SIGMA FACTO"/>
    <property type="match status" value="1"/>
</dbReference>
<dbReference type="Pfam" id="PF04542">
    <property type="entry name" value="Sigma70_r2"/>
    <property type="match status" value="1"/>
</dbReference>
<dbReference type="SUPFAM" id="SSF88946">
    <property type="entry name" value="Sigma2 domain of RNA polymerase sigma factors"/>
    <property type="match status" value="1"/>
</dbReference>
<dbReference type="GO" id="GO:0006950">
    <property type="term" value="P:response to stress"/>
    <property type="evidence" value="ECO:0007669"/>
    <property type="project" value="UniProtKB-ARBA"/>
</dbReference>
<evidence type="ECO:0000256" key="4">
    <source>
        <dbReference type="ARBA" id="ARBA00023125"/>
    </source>
</evidence>
<dbReference type="CDD" id="cd06171">
    <property type="entry name" value="Sigma70_r4"/>
    <property type="match status" value="1"/>
</dbReference>
<dbReference type="Pfam" id="PF08281">
    <property type="entry name" value="Sigma70_r4_2"/>
    <property type="match status" value="1"/>
</dbReference>
<organism evidence="9 10">
    <name type="scientific">Micromonospora pisi</name>
    <dbReference type="NCBI Taxonomy" id="589240"/>
    <lineage>
        <taxon>Bacteria</taxon>
        <taxon>Bacillati</taxon>
        <taxon>Actinomycetota</taxon>
        <taxon>Actinomycetes</taxon>
        <taxon>Micromonosporales</taxon>
        <taxon>Micromonosporaceae</taxon>
        <taxon>Micromonospora</taxon>
    </lineage>
</organism>
<feature type="domain" description="RNA polymerase sigma factor 70 region 4 type 2" evidence="8">
    <location>
        <begin position="121"/>
        <end position="172"/>
    </location>
</feature>
<keyword evidence="4 6" id="KW-0238">DNA-binding</keyword>
<dbReference type="InterPro" id="IPR000838">
    <property type="entry name" value="RNA_pol_sigma70_ECF_CS"/>
</dbReference>
<evidence type="ECO:0000259" key="7">
    <source>
        <dbReference type="Pfam" id="PF04542"/>
    </source>
</evidence>
<dbReference type="AlphaFoldDB" id="A0A495JSZ1"/>
<dbReference type="InterPro" id="IPR039425">
    <property type="entry name" value="RNA_pol_sigma-70-like"/>
</dbReference>
<feature type="domain" description="RNA polymerase sigma-70 region 2" evidence="7">
    <location>
        <begin position="30"/>
        <end position="94"/>
    </location>
</feature>
<evidence type="ECO:0000313" key="10">
    <source>
        <dbReference type="Proteomes" id="UP000277671"/>
    </source>
</evidence>
<evidence type="ECO:0000256" key="2">
    <source>
        <dbReference type="ARBA" id="ARBA00023015"/>
    </source>
</evidence>
<keyword evidence="3 6" id="KW-0731">Sigma factor</keyword>
<sequence length="190" mass="20806">MPATGSEDDEITRWALAAKAGDRTAAGAFIRATQRDVHRFVSHLAGPQEAEDLTQETYLRAMRALPRFAARSSARTWLLAIARRVAADHIRALVRRPRTTELSDWQGTVDATGAGFEEGVLLDQLLRTLPRDRREAFVATQVAGLSYAEAALVCDCPVGTIRSRVARARADLVVAMREQGGPEGRLRVIS</sequence>
<dbReference type="Proteomes" id="UP000277671">
    <property type="component" value="Unassembled WGS sequence"/>
</dbReference>
<name>A0A495JSZ1_9ACTN</name>
<evidence type="ECO:0000259" key="8">
    <source>
        <dbReference type="Pfam" id="PF08281"/>
    </source>
</evidence>
<keyword evidence="5 6" id="KW-0804">Transcription</keyword>
<dbReference type="PROSITE" id="PS01063">
    <property type="entry name" value="SIGMA70_ECF"/>
    <property type="match status" value="1"/>
</dbReference>
<dbReference type="Gene3D" id="1.10.1740.10">
    <property type="match status" value="1"/>
</dbReference>
<reference evidence="9 10" key="1">
    <citation type="submission" date="2018-10" db="EMBL/GenBank/DDBJ databases">
        <title>Sequencing the genomes of 1000 actinobacteria strains.</title>
        <authorList>
            <person name="Klenk H.-P."/>
        </authorList>
    </citation>
    <scope>NUCLEOTIDE SEQUENCE [LARGE SCALE GENOMIC DNA]</scope>
    <source>
        <strain evidence="9 10">DSM 45175</strain>
    </source>
</reference>
<dbReference type="OrthoDB" id="3821507at2"/>
<dbReference type="InterPro" id="IPR014284">
    <property type="entry name" value="RNA_pol_sigma-70_dom"/>
</dbReference>
<dbReference type="SUPFAM" id="SSF88659">
    <property type="entry name" value="Sigma3 and sigma4 domains of RNA polymerase sigma factors"/>
    <property type="match status" value="1"/>
</dbReference>
<evidence type="ECO:0000256" key="3">
    <source>
        <dbReference type="ARBA" id="ARBA00023082"/>
    </source>
</evidence>
<comment type="caution">
    <text evidence="9">The sequence shown here is derived from an EMBL/GenBank/DDBJ whole genome shotgun (WGS) entry which is preliminary data.</text>
</comment>
<dbReference type="GO" id="GO:0016987">
    <property type="term" value="F:sigma factor activity"/>
    <property type="evidence" value="ECO:0007669"/>
    <property type="project" value="UniProtKB-KW"/>
</dbReference>
<proteinExistence type="inferred from homology"/>
<dbReference type="NCBIfam" id="TIGR02937">
    <property type="entry name" value="sigma70-ECF"/>
    <property type="match status" value="1"/>
</dbReference>
<dbReference type="InterPro" id="IPR013325">
    <property type="entry name" value="RNA_pol_sigma_r2"/>
</dbReference>
<keyword evidence="10" id="KW-1185">Reference proteome</keyword>
<keyword evidence="2 6" id="KW-0805">Transcription regulation</keyword>
<dbReference type="GO" id="GO:0006352">
    <property type="term" value="P:DNA-templated transcription initiation"/>
    <property type="evidence" value="ECO:0007669"/>
    <property type="project" value="InterPro"/>
</dbReference>
<accession>A0A495JSZ1</accession>
<protein>
    <recommendedName>
        <fullName evidence="6">RNA polymerase sigma factor</fullName>
    </recommendedName>
</protein>
<dbReference type="GO" id="GO:0003677">
    <property type="term" value="F:DNA binding"/>
    <property type="evidence" value="ECO:0007669"/>
    <property type="project" value="UniProtKB-KW"/>
</dbReference>
<dbReference type="EMBL" id="RBKT01000001">
    <property type="protein sequence ID" value="RKR91189.1"/>
    <property type="molecule type" value="Genomic_DNA"/>
</dbReference>
<comment type="similarity">
    <text evidence="1 6">Belongs to the sigma-70 factor family. ECF subfamily.</text>
</comment>
<evidence type="ECO:0000313" key="9">
    <source>
        <dbReference type="EMBL" id="RKR91189.1"/>
    </source>
</evidence>
<dbReference type="InterPro" id="IPR013249">
    <property type="entry name" value="RNA_pol_sigma70_r4_t2"/>
</dbReference>